<name>A0ABU9HQ50_9FLAO</name>
<dbReference type="EMBL" id="JBBYHU010000032">
    <property type="protein sequence ID" value="MEL1242096.1"/>
    <property type="molecule type" value="Genomic_DNA"/>
</dbReference>
<feature type="signal peptide" evidence="1">
    <location>
        <begin position="1"/>
        <end position="24"/>
    </location>
</feature>
<sequence length="339" mass="38384">MKMIQKVVLLLGVLLFSVEGFSQKTDTISKSNKDSLNIPKRTIVYAADKLAIVRPLNIEFTHSAPYNFTSERGNTSLPESRVESFSQAKISANFNFIKRKTWLLGATLNYRYTSVEANMVDPFTENATTLDDDFHYLSSSLNFSYFSTLFKKRTIYSSSIIVDGSDQHFERVKGLLTGVIVLKANQKTKMTVGLLVNIDPSAQTPVVPIFTYEFKFNNGLIADITLPKSIYLRKNVFNAGRVSLGTELDRTSFYLYNIDGTSQRFEYRQLDINSGLIYEHAIGDFVFTGKTGMKLTPSGRLFRKEDSFKEAVYEINPNTTFYFNLGVSFNPFTVLGKKK</sequence>
<keyword evidence="1" id="KW-0732">Signal</keyword>
<dbReference type="RefSeq" id="WP_341701302.1">
    <property type="nucleotide sequence ID" value="NZ_JBBYHU010000032.1"/>
</dbReference>
<gene>
    <name evidence="2" type="ORF">AAEO59_13625</name>
</gene>
<proteinExistence type="predicted"/>
<reference evidence="2 3" key="1">
    <citation type="submission" date="2024-04" db="EMBL/GenBank/DDBJ databases">
        <title>Flavobacterium sp. DGU99 16S ribosomal RNA gene Genome sequencing and assembly.</title>
        <authorList>
            <person name="Park S."/>
        </authorList>
    </citation>
    <scope>NUCLEOTIDE SEQUENCE [LARGE SCALE GENOMIC DNA]</scope>
    <source>
        <strain evidence="2 3">DGU99</strain>
    </source>
</reference>
<evidence type="ECO:0000313" key="2">
    <source>
        <dbReference type="EMBL" id="MEL1242096.1"/>
    </source>
</evidence>
<feature type="chain" id="PRO_5047535864" description="Outer membrane protein beta-barrel domain-containing protein" evidence="1">
    <location>
        <begin position="25"/>
        <end position="339"/>
    </location>
</feature>
<protein>
    <recommendedName>
        <fullName evidence="4">Outer membrane protein beta-barrel domain-containing protein</fullName>
    </recommendedName>
</protein>
<dbReference type="Proteomes" id="UP001398556">
    <property type="component" value="Unassembled WGS sequence"/>
</dbReference>
<evidence type="ECO:0000256" key="1">
    <source>
        <dbReference type="SAM" id="SignalP"/>
    </source>
</evidence>
<evidence type="ECO:0008006" key="4">
    <source>
        <dbReference type="Google" id="ProtNLM"/>
    </source>
</evidence>
<comment type="caution">
    <text evidence="2">The sequence shown here is derived from an EMBL/GenBank/DDBJ whole genome shotgun (WGS) entry which is preliminary data.</text>
</comment>
<evidence type="ECO:0000313" key="3">
    <source>
        <dbReference type="Proteomes" id="UP001398556"/>
    </source>
</evidence>
<organism evidence="2 3">
    <name type="scientific">Flavobacterium flavipallidum</name>
    <dbReference type="NCBI Taxonomy" id="3139140"/>
    <lineage>
        <taxon>Bacteria</taxon>
        <taxon>Pseudomonadati</taxon>
        <taxon>Bacteroidota</taxon>
        <taxon>Flavobacteriia</taxon>
        <taxon>Flavobacteriales</taxon>
        <taxon>Flavobacteriaceae</taxon>
        <taxon>Flavobacterium</taxon>
    </lineage>
</organism>
<accession>A0ABU9HQ50</accession>
<keyword evidence="3" id="KW-1185">Reference proteome</keyword>